<keyword evidence="13" id="KW-1185">Reference proteome</keyword>
<feature type="compositionally biased region" description="Pro residues" evidence="10">
    <location>
        <begin position="113"/>
        <end position="139"/>
    </location>
</feature>
<evidence type="ECO:0000313" key="13">
    <source>
        <dbReference type="Proteomes" id="UP000002440"/>
    </source>
</evidence>
<sequence length="246" mass="26328">MLFMQLPALNFTAPEPIEQTTLQVELVTQQPTLAPSVALPEPDTINPPAPVKQPDPEPVPVVHKPAPAPVPSPPRPVTKPPEPALAEPSPEAHETTEATSPTTVQEVMTAPPGDEPTPSAQPAPAAPPVHEPALPPQPAGPSQQDIEAARNLYGSLLSQAIAKHKQYPRIAQMRGWEGEVLLEVHCDETGHVLSTHVKKSSGHQVLDEQAITMVRKASPLPQPPEILRNTKNLVILVPIPFTLESS</sequence>
<keyword evidence="6" id="KW-0812">Transmembrane</keyword>
<proteinExistence type="inferred from homology"/>
<evidence type="ECO:0000256" key="6">
    <source>
        <dbReference type="ARBA" id="ARBA00022692"/>
    </source>
</evidence>
<dbReference type="Gene3D" id="3.30.1150.10">
    <property type="match status" value="1"/>
</dbReference>
<dbReference type="InterPro" id="IPR037682">
    <property type="entry name" value="TonB_C"/>
</dbReference>
<evidence type="ECO:0000256" key="3">
    <source>
        <dbReference type="ARBA" id="ARBA00022448"/>
    </source>
</evidence>
<dbReference type="eggNOG" id="COG0810">
    <property type="taxonomic scope" value="Bacteria"/>
</dbReference>
<dbReference type="OrthoDB" id="8563545at2"/>
<evidence type="ECO:0000256" key="2">
    <source>
        <dbReference type="ARBA" id="ARBA00006555"/>
    </source>
</evidence>
<evidence type="ECO:0000256" key="8">
    <source>
        <dbReference type="ARBA" id="ARBA00022989"/>
    </source>
</evidence>
<dbReference type="STRING" id="265072.Mfla_2306"/>
<comment type="subcellular location">
    <subcellularLocation>
        <location evidence="1">Cell inner membrane</location>
        <topology evidence="1">Single-pass membrane protein</topology>
        <orientation evidence="1">Periplasmic side</orientation>
    </subcellularLocation>
</comment>
<evidence type="ECO:0000256" key="7">
    <source>
        <dbReference type="ARBA" id="ARBA00022927"/>
    </source>
</evidence>
<comment type="similarity">
    <text evidence="2">Belongs to the TonB family.</text>
</comment>
<feature type="compositionally biased region" description="Polar residues" evidence="10">
    <location>
        <begin position="97"/>
        <end position="106"/>
    </location>
</feature>
<keyword evidence="5" id="KW-0997">Cell inner membrane</keyword>
<feature type="region of interest" description="Disordered" evidence="10">
    <location>
        <begin position="33"/>
        <end position="144"/>
    </location>
</feature>
<feature type="compositionally biased region" description="Pro residues" evidence="10">
    <location>
        <begin position="66"/>
        <end position="83"/>
    </location>
</feature>
<evidence type="ECO:0000256" key="1">
    <source>
        <dbReference type="ARBA" id="ARBA00004383"/>
    </source>
</evidence>
<keyword evidence="7" id="KW-0653">Protein transport</keyword>
<keyword evidence="9" id="KW-0472">Membrane</keyword>
<dbReference type="InterPro" id="IPR006260">
    <property type="entry name" value="TonB/TolA_C"/>
</dbReference>
<keyword evidence="3" id="KW-0813">Transport</keyword>
<dbReference type="HOGENOM" id="CLU_076333_4_0_4"/>
<dbReference type="GO" id="GO:0015031">
    <property type="term" value="P:protein transport"/>
    <property type="evidence" value="ECO:0007669"/>
    <property type="project" value="UniProtKB-KW"/>
</dbReference>
<evidence type="ECO:0000259" key="11">
    <source>
        <dbReference type="PROSITE" id="PS52015"/>
    </source>
</evidence>
<dbReference type="NCBIfam" id="TIGR01352">
    <property type="entry name" value="tonB_Cterm"/>
    <property type="match status" value="1"/>
</dbReference>
<dbReference type="RefSeq" id="WP_011480527.1">
    <property type="nucleotide sequence ID" value="NC_007947.1"/>
</dbReference>
<dbReference type="SUPFAM" id="SSF74653">
    <property type="entry name" value="TolA/TonB C-terminal domain"/>
    <property type="match status" value="1"/>
</dbReference>
<name>Q1GYW4_METFK</name>
<dbReference type="PANTHER" id="PTHR33446">
    <property type="entry name" value="PROTEIN TONB-RELATED"/>
    <property type="match status" value="1"/>
</dbReference>
<dbReference type="KEGG" id="mfa:Mfla_2306"/>
<evidence type="ECO:0000256" key="9">
    <source>
        <dbReference type="ARBA" id="ARBA00023136"/>
    </source>
</evidence>
<dbReference type="InterPro" id="IPR051045">
    <property type="entry name" value="TonB-dependent_transducer"/>
</dbReference>
<evidence type="ECO:0000256" key="5">
    <source>
        <dbReference type="ARBA" id="ARBA00022519"/>
    </source>
</evidence>
<dbReference type="GO" id="GO:0055085">
    <property type="term" value="P:transmembrane transport"/>
    <property type="evidence" value="ECO:0007669"/>
    <property type="project" value="InterPro"/>
</dbReference>
<organism evidence="12 13">
    <name type="scientific">Methylobacillus flagellatus (strain ATCC 51484 / DSM 6875 / VKM B-1610 / KT)</name>
    <dbReference type="NCBI Taxonomy" id="265072"/>
    <lineage>
        <taxon>Bacteria</taxon>
        <taxon>Pseudomonadati</taxon>
        <taxon>Pseudomonadota</taxon>
        <taxon>Betaproteobacteria</taxon>
        <taxon>Nitrosomonadales</taxon>
        <taxon>Methylophilaceae</taxon>
        <taxon>Methylobacillus</taxon>
    </lineage>
</organism>
<evidence type="ECO:0000313" key="12">
    <source>
        <dbReference type="EMBL" id="ABE50573.1"/>
    </source>
</evidence>
<accession>Q1GYW4</accession>
<dbReference type="Proteomes" id="UP000002440">
    <property type="component" value="Chromosome"/>
</dbReference>
<evidence type="ECO:0000256" key="4">
    <source>
        <dbReference type="ARBA" id="ARBA00022475"/>
    </source>
</evidence>
<dbReference type="PRINTS" id="PR01217">
    <property type="entry name" value="PRICHEXTENSN"/>
</dbReference>
<dbReference type="Pfam" id="PF03544">
    <property type="entry name" value="TonB_C"/>
    <property type="match status" value="1"/>
</dbReference>
<dbReference type="EMBL" id="CP000284">
    <property type="protein sequence ID" value="ABE50573.1"/>
    <property type="molecule type" value="Genomic_DNA"/>
</dbReference>
<dbReference type="GO" id="GO:0031992">
    <property type="term" value="F:energy transducer activity"/>
    <property type="evidence" value="ECO:0007669"/>
    <property type="project" value="TreeGrafter"/>
</dbReference>
<dbReference type="GO" id="GO:0098797">
    <property type="term" value="C:plasma membrane protein complex"/>
    <property type="evidence" value="ECO:0007669"/>
    <property type="project" value="TreeGrafter"/>
</dbReference>
<protein>
    <submittedName>
        <fullName evidence="12">Outer membrane transport energization protein TonB</fullName>
    </submittedName>
</protein>
<keyword evidence="4" id="KW-1003">Cell membrane</keyword>
<dbReference type="AlphaFoldDB" id="Q1GYW4"/>
<reference evidence="12 13" key="1">
    <citation type="submission" date="2006-03" db="EMBL/GenBank/DDBJ databases">
        <title>Complete sequence of Methylobacillus flagellatus KT.</title>
        <authorList>
            <consortium name="US DOE Joint Genome Institute"/>
            <person name="Copeland A."/>
            <person name="Lucas S."/>
            <person name="Lapidus A."/>
            <person name="Barry K."/>
            <person name="Detter J.C."/>
            <person name="Glavina del Rio T."/>
            <person name="Hammon N."/>
            <person name="Israni S."/>
            <person name="Dalin E."/>
            <person name="Tice H."/>
            <person name="Pitluck S."/>
            <person name="Brettin T."/>
            <person name="Bruce D."/>
            <person name="Han C."/>
            <person name="Tapia R."/>
            <person name="Saunders E."/>
            <person name="Gilna P."/>
            <person name="Schmutz J."/>
            <person name="Larimer F."/>
            <person name="Land M."/>
            <person name="Kyrpides N."/>
            <person name="Anderson I."/>
            <person name="Richardson P."/>
        </authorList>
    </citation>
    <scope>NUCLEOTIDE SEQUENCE [LARGE SCALE GENOMIC DNA]</scope>
    <source>
        <strain evidence="13">KT / ATCC 51484 / DSM 6875</strain>
    </source>
</reference>
<dbReference type="PROSITE" id="PS52015">
    <property type="entry name" value="TONB_CTD"/>
    <property type="match status" value="1"/>
</dbReference>
<keyword evidence="8" id="KW-1133">Transmembrane helix</keyword>
<dbReference type="PANTHER" id="PTHR33446:SF2">
    <property type="entry name" value="PROTEIN TONB"/>
    <property type="match status" value="1"/>
</dbReference>
<feature type="domain" description="TonB C-terminal" evidence="11">
    <location>
        <begin position="152"/>
        <end position="246"/>
    </location>
</feature>
<feature type="compositionally biased region" description="Pro residues" evidence="10">
    <location>
        <begin position="45"/>
        <end position="59"/>
    </location>
</feature>
<evidence type="ECO:0000256" key="10">
    <source>
        <dbReference type="SAM" id="MobiDB-lite"/>
    </source>
</evidence>
<gene>
    <name evidence="12" type="ordered locus">Mfla_2306</name>
</gene>